<protein>
    <submittedName>
        <fullName evidence="3">Uncharacterized protein</fullName>
    </submittedName>
</protein>
<keyword evidence="4" id="KW-1185">Reference proteome</keyword>
<sequence length="126" mass="13071">MRAAVLLAESPSPGSEVGDIQPWEVTPGIMGFIFGFFLLAVALIPLFRSLVKHMRRVEHNAELRRREDEARAGQAGSGGPVRSGEAAPAEDLMEGDGGTGRGSAVDQADDGAREGSGPRSGSAATP</sequence>
<feature type="compositionally biased region" description="Basic and acidic residues" evidence="1">
    <location>
        <begin position="60"/>
        <end position="71"/>
    </location>
</feature>
<dbReference type="EMBL" id="JBHUEE010000002">
    <property type="protein sequence ID" value="MFD1717132.1"/>
    <property type="molecule type" value="Genomic_DNA"/>
</dbReference>
<keyword evidence="2" id="KW-0812">Transmembrane</keyword>
<dbReference type="RefSeq" id="WP_388002767.1">
    <property type="nucleotide sequence ID" value="NZ_JBHUEE010000002.1"/>
</dbReference>
<keyword evidence="2" id="KW-1133">Transmembrane helix</keyword>
<evidence type="ECO:0000256" key="2">
    <source>
        <dbReference type="SAM" id="Phobius"/>
    </source>
</evidence>
<evidence type="ECO:0000313" key="4">
    <source>
        <dbReference type="Proteomes" id="UP001597277"/>
    </source>
</evidence>
<organism evidence="3 4">
    <name type="scientific">Georgenia deserti</name>
    <dbReference type="NCBI Taxonomy" id="2093781"/>
    <lineage>
        <taxon>Bacteria</taxon>
        <taxon>Bacillati</taxon>
        <taxon>Actinomycetota</taxon>
        <taxon>Actinomycetes</taxon>
        <taxon>Micrococcales</taxon>
        <taxon>Bogoriellaceae</taxon>
        <taxon>Georgenia</taxon>
    </lineage>
</organism>
<feature type="transmembrane region" description="Helical" evidence="2">
    <location>
        <begin position="29"/>
        <end position="47"/>
    </location>
</feature>
<evidence type="ECO:0000313" key="3">
    <source>
        <dbReference type="EMBL" id="MFD1717132.1"/>
    </source>
</evidence>
<comment type="caution">
    <text evidence="3">The sequence shown here is derived from an EMBL/GenBank/DDBJ whole genome shotgun (WGS) entry which is preliminary data.</text>
</comment>
<evidence type="ECO:0000256" key="1">
    <source>
        <dbReference type="SAM" id="MobiDB-lite"/>
    </source>
</evidence>
<accession>A0ABW4L423</accession>
<reference evidence="4" key="1">
    <citation type="journal article" date="2019" name="Int. J. Syst. Evol. Microbiol.">
        <title>The Global Catalogue of Microorganisms (GCM) 10K type strain sequencing project: providing services to taxonomists for standard genome sequencing and annotation.</title>
        <authorList>
            <consortium name="The Broad Institute Genomics Platform"/>
            <consortium name="The Broad Institute Genome Sequencing Center for Infectious Disease"/>
            <person name="Wu L."/>
            <person name="Ma J."/>
        </authorList>
    </citation>
    <scope>NUCLEOTIDE SEQUENCE [LARGE SCALE GENOMIC DNA]</scope>
    <source>
        <strain evidence="4">JCM 17130</strain>
    </source>
</reference>
<keyword evidence="2" id="KW-0472">Membrane</keyword>
<gene>
    <name evidence="3" type="ORF">ACFSE6_04750</name>
</gene>
<proteinExistence type="predicted"/>
<feature type="region of interest" description="Disordered" evidence="1">
    <location>
        <begin position="60"/>
        <end position="126"/>
    </location>
</feature>
<name>A0ABW4L423_9MICO</name>
<dbReference type="Proteomes" id="UP001597277">
    <property type="component" value="Unassembled WGS sequence"/>
</dbReference>